<protein>
    <recommendedName>
        <fullName evidence="2">Sialate O-acetylesterase domain-containing protein</fullName>
    </recommendedName>
</protein>
<dbReference type="InterPro" id="IPR005181">
    <property type="entry name" value="SASA"/>
</dbReference>
<evidence type="ECO:0000313" key="3">
    <source>
        <dbReference type="EMBL" id="RKR12174.1"/>
    </source>
</evidence>
<accession>A0A495E5F3</accession>
<evidence type="ECO:0000259" key="2">
    <source>
        <dbReference type="Pfam" id="PF03629"/>
    </source>
</evidence>
<dbReference type="PANTHER" id="PTHR31988:SF19">
    <property type="entry name" value="9-O-ACETYL-N-ACETYLNEURAMINIC ACID DEACETYLASE-RELATED"/>
    <property type="match status" value="1"/>
</dbReference>
<gene>
    <name evidence="3" type="ORF">CLV91_2299</name>
</gene>
<dbReference type="OrthoDB" id="9795554at2"/>
<keyword evidence="4" id="KW-1185">Reference proteome</keyword>
<dbReference type="EMBL" id="RBIQ01000009">
    <property type="protein sequence ID" value="RKR12174.1"/>
    <property type="molecule type" value="Genomic_DNA"/>
</dbReference>
<dbReference type="Pfam" id="PF03629">
    <property type="entry name" value="SASA"/>
    <property type="match status" value="1"/>
</dbReference>
<organism evidence="3 4">
    <name type="scientific">Maribacter vaceletii</name>
    <dbReference type="NCBI Taxonomy" id="1206816"/>
    <lineage>
        <taxon>Bacteria</taxon>
        <taxon>Pseudomonadati</taxon>
        <taxon>Bacteroidota</taxon>
        <taxon>Flavobacteriia</taxon>
        <taxon>Flavobacteriales</taxon>
        <taxon>Flavobacteriaceae</taxon>
        <taxon>Maribacter</taxon>
    </lineage>
</organism>
<dbReference type="AlphaFoldDB" id="A0A495E5F3"/>
<dbReference type="Gene3D" id="3.40.50.1110">
    <property type="entry name" value="SGNH hydrolase"/>
    <property type="match status" value="1"/>
</dbReference>
<dbReference type="SUPFAM" id="SSF52266">
    <property type="entry name" value="SGNH hydrolase"/>
    <property type="match status" value="1"/>
</dbReference>
<dbReference type="Proteomes" id="UP000269412">
    <property type="component" value="Unassembled WGS sequence"/>
</dbReference>
<sequence length="300" mass="34355">MYKKSSLIILVAVFMQLSCKVKKDKTSYVKDEVQVVLLAGQSNMAGAGNYDELSEELKARIAKVSHRVWVSQSNTLQKPLSFYDNKPSEKYNFKKRFGPELFVGLTLAEAYPNQEFLLIKEAKGGTALYGAWNPEWTLEKTREIEKGEEKQSWNLCDIHINSIKENLINLDQKNKTHHFFGMAWMQGENDARLKVSINSYAENLKKLIRKYRTTLNVEKLPFVAGQINSHYGMEGGVRIIRNAFLEVAAEDENVLVVETKENSPYTDFPKHSDNVHYNTEGQIRLGTIFANKLIELQNLK</sequence>
<evidence type="ECO:0000256" key="1">
    <source>
        <dbReference type="ARBA" id="ARBA00022801"/>
    </source>
</evidence>
<dbReference type="InterPro" id="IPR052940">
    <property type="entry name" value="Carb_Esterase_6"/>
</dbReference>
<keyword evidence="1" id="KW-0378">Hydrolase</keyword>
<comment type="caution">
    <text evidence="3">The sequence shown here is derived from an EMBL/GenBank/DDBJ whole genome shotgun (WGS) entry which is preliminary data.</text>
</comment>
<dbReference type="PANTHER" id="PTHR31988">
    <property type="entry name" value="ESTERASE, PUTATIVE (DUF303)-RELATED"/>
    <property type="match status" value="1"/>
</dbReference>
<feature type="domain" description="Sialate O-acetylesterase" evidence="2">
    <location>
        <begin position="33"/>
        <end position="294"/>
    </location>
</feature>
<dbReference type="InterPro" id="IPR036514">
    <property type="entry name" value="SGNH_hydro_sf"/>
</dbReference>
<dbReference type="RefSeq" id="WP_121068003.1">
    <property type="nucleotide sequence ID" value="NZ_RBIQ01000009.1"/>
</dbReference>
<reference evidence="3 4" key="1">
    <citation type="submission" date="2018-10" db="EMBL/GenBank/DDBJ databases">
        <title>Genomic Encyclopedia of Archaeal and Bacterial Type Strains, Phase II (KMG-II): from individual species to whole genera.</title>
        <authorList>
            <person name="Goeker M."/>
        </authorList>
    </citation>
    <scope>NUCLEOTIDE SEQUENCE [LARGE SCALE GENOMIC DNA]</scope>
    <source>
        <strain evidence="3 4">DSM 25230</strain>
    </source>
</reference>
<dbReference type="GO" id="GO:0016788">
    <property type="term" value="F:hydrolase activity, acting on ester bonds"/>
    <property type="evidence" value="ECO:0007669"/>
    <property type="project" value="UniProtKB-ARBA"/>
</dbReference>
<evidence type="ECO:0000313" key="4">
    <source>
        <dbReference type="Proteomes" id="UP000269412"/>
    </source>
</evidence>
<name>A0A495E5F3_9FLAO</name>
<proteinExistence type="predicted"/>